<dbReference type="Pfam" id="PF01609">
    <property type="entry name" value="DDE_Tnp_1"/>
    <property type="match status" value="1"/>
</dbReference>
<dbReference type="GO" id="GO:0006313">
    <property type="term" value="P:DNA transposition"/>
    <property type="evidence" value="ECO:0007669"/>
    <property type="project" value="InterPro"/>
</dbReference>
<reference evidence="2" key="1">
    <citation type="submission" date="2013-08" db="EMBL/GenBank/DDBJ databases">
        <authorList>
            <person name="Mendez C."/>
            <person name="Richter M."/>
            <person name="Ferrer M."/>
            <person name="Sanchez J."/>
        </authorList>
    </citation>
    <scope>NUCLEOTIDE SEQUENCE</scope>
</reference>
<feature type="domain" description="SWIM-type" evidence="1">
    <location>
        <begin position="35"/>
        <end position="73"/>
    </location>
</feature>
<dbReference type="Pfam" id="PF04434">
    <property type="entry name" value="SWIM"/>
    <property type="match status" value="1"/>
</dbReference>
<dbReference type="PANTHER" id="PTHR34631:SF3">
    <property type="entry name" value="ISSOD12 TRANSPOSASE TNPA_ISSOD12"/>
    <property type="match status" value="1"/>
</dbReference>
<dbReference type="InterPro" id="IPR002559">
    <property type="entry name" value="Transposase_11"/>
</dbReference>
<dbReference type="PROSITE" id="PS50966">
    <property type="entry name" value="ZF_SWIM"/>
    <property type="match status" value="1"/>
</dbReference>
<evidence type="ECO:0000259" key="1">
    <source>
        <dbReference type="PROSITE" id="PS50966"/>
    </source>
</evidence>
<dbReference type="EMBL" id="AUZZ01001908">
    <property type="protein sequence ID" value="EQD62456.1"/>
    <property type="molecule type" value="Genomic_DNA"/>
</dbReference>
<dbReference type="PANTHER" id="PTHR34631">
    <property type="match status" value="1"/>
</dbReference>
<dbReference type="GO" id="GO:0003677">
    <property type="term" value="F:DNA binding"/>
    <property type="evidence" value="ECO:0007669"/>
    <property type="project" value="InterPro"/>
</dbReference>
<sequence length="402" mass="45636">MNNKQMKGLEIAQTQRILKQGHEWIVPSQSGHGNYAVTMNMEGRHPFRKCTCPDHESSGLDCKHIYAVMYAEKLLTEQPDTSVKSEVPDKVYTQNWSAYNKSQIEEKDTFLKLLAELVDTVPDSIGEPTGRPKLPMRDMVFVSALKVYTTFSSRRFMSDMRMALERGYLSRGCAFSSISNYMMNPELTPVLHHLIAMSSLPLKSVETKFAIDSTGFRTTTFSQYCNDKHHTAQEHEWIKGHIMCGVKTNIITGIEITDGEGGDSPQFIPLVEEAANNGFTLEEVSADKAYSSRENLSCVDRLGGTAFIPYKSNATGKSDGSRIWHKMYNYFVYNREEFMQHYHLRSNVETTNFMIKSKFGDFVRSKDNTARVNEVLLKVLCHNIVVLMHETNELGIQANFIG</sequence>
<accession>T1APD9</accession>
<gene>
    <name evidence="2" type="ORF">B2A_02810</name>
</gene>
<name>T1APD9_9ZZZZ</name>
<dbReference type="InterPro" id="IPR053172">
    <property type="entry name" value="Tn903_transposase"/>
</dbReference>
<dbReference type="AlphaFoldDB" id="T1APD9"/>
<dbReference type="GO" id="GO:0008270">
    <property type="term" value="F:zinc ion binding"/>
    <property type="evidence" value="ECO:0007669"/>
    <property type="project" value="InterPro"/>
</dbReference>
<protein>
    <submittedName>
        <fullName evidence="2">Transposase IS4 family protein</fullName>
    </submittedName>
</protein>
<comment type="caution">
    <text evidence="2">The sequence shown here is derived from an EMBL/GenBank/DDBJ whole genome shotgun (WGS) entry which is preliminary data.</text>
</comment>
<organism evidence="2">
    <name type="scientific">mine drainage metagenome</name>
    <dbReference type="NCBI Taxonomy" id="410659"/>
    <lineage>
        <taxon>unclassified sequences</taxon>
        <taxon>metagenomes</taxon>
        <taxon>ecological metagenomes</taxon>
    </lineage>
</organism>
<reference evidence="2" key="2">
    <citation type="journal article" date="2014" name="ISME J.">
        <title>Microbial stratification in low pH oxic and suboxic macroscopic growths along an acid mine drainage.</title>
        <authorList>
            <person name="Mendez-Garcia C."/>
            <person name="Mesa V."/>
            <person name="Sprenger R.R."/>
            <person name="Richter M."/>
            <person name="Diez M.S."/>
            <person name="Solano J."/>
            <person name="Bargiela R."/>
            <person name="Golyshina O.V."/>
            <person name="Manteca A."/>
            <person name="Ramos J.L."/>
            <person name="Gallego J.R."/>
            <person name="Llorente I."/>
            <person name="Martins Dos Santos V.A."/>
            <person name="Jensen O.N."/>
            <person name="Pelaez A.I."/>
            <person name="Sanchez J."/>
            <person name="Ferrer M."/>
        </authorList>
    </citation>
    <scope>NUCLEOTIDE SEQUENCE</scope>
</reference>
<dbReference type="InterPro" id="IPR007527">
    <property type="entry name" value="Znf_SWIM"/>
</dbReference>
<evidence type="ECO:0000313" key="2">
    <source>
        <dbReference type="EMBL" id="EQD62456.1"/>
    </source>
</evidence>
<proteinExistence type="predicted"/>
<dbReference type="GO" id="GO:0004803">
    <property type="term" value="F:transposase activity"/>
    <property type="evidence" value="ECO:0007669"/>
    <property type="project" value="InterPro"/>
</dbReference>